<evidence type="ECO:0000313" key="2">
    <source>
        <dbReference type="Proteomes" id="UP000196649"/>
    </source>
</evidence>
<protein>
    <submittedName>
        <fullName evidence="1">Uncharacterized protein</fullName>
    </submittedName>
</protein>
<dbReference type="AlphaFoldDB" id="A0A210P8N0"/>
<dbReference type="RefSeq" id="WP_054643401.1">
    <property type="nucleotide sequence ID" value="NZ_LNUB01000005.1"/>
</dbReference>
<sequence length="65" mass="7995">MMNIYVVLVKDRSINWKFMTRKKDEFHRQLCTYETHEGAEKAINSMKYRFSKRAEFRIVEYGEIK</sequence>
<evidence type="ECO:0000313" key="1">
    <source>
        <dbReference type="EMBL" id="OWF32834.1"/>
    </source>
</evidence>
<reference evidence="1 2" key="1">
    <citation type="submission" date="2017-03" db="EMBL/GenBank/DDBJ databases">
        <title>Genome sequence of Lactobacillus kimchii KACC 12383.</title>
        <authorList>
            <person name="Chun J."/>
        </authorList>
    </citation>
    <scope>NUCLEOTIDE SEQUENCE [LARGE SCALE GENOMIC DNA]</scope>
    <source>
        <strain evidence="1 2">KACC 12383</strain>
    </source>
</reference>
<gene>
    <name evidence="1" type="ORF">LKACC12383_01707</name>
</gene>
<organism evidence="1 2">
    <name type="scientific">Companilactobacillus kimchii</name>
    <dbReference type="NCBI Taxonomy" id="2801452"/>
    <lineage>
        <taxon>Bacteria</taxon>
        <taxon>Bacillati</taxon>
        <taxon>Bacillota</taxon>
        <taxon>Bacilli</taxon>
        <taxon>Lactobacillales</taxon>
        <taxon>Lactobacillaceae</taxon>
        <taxon>Companilactobacillus</taxon>
    </lineage>
</organism>
<name>A0A210P8N0_9LACO</name>
<dbReference type="EMBL" id="MXAL01000007">
    <property type="protein sequence ID" value="OWF32834.1"/>
    <property type="molecule type" value="Genomic_DNA"/>
</dbReference>
<accession>A0A210P8N0</accession>
<dbReference type="Proteomes" id="UP000196649">
    <property type="component" value="Unassembled WGS sequence"/>
</dbReference>
<proteinExistence type="predicted"/>
<comment type="caution">
    <text evidence="1">The sequence shown here is derived from an EMBL/GenBank/DDBJ whole genome shotgun (WGS) entry which is preliminary data.</text>
</comment>